<accession>A0A2G8K6W7</accession>
<keyword evidence="3" id="KW-1185">Reference proteome</keyword>
<dbReference type="OrthoDB" id="1739706at2759"/>
<proteinExistence type="predicted"/>
<organism evidence="2 3">
    <name type="scientific">Stichopus japonicus</name>
    <name type="common">Sea cucumber</name>
    <dbReference type="NCBI Taxonomy" id="307972"/>
    <lineage>
        <taxon>Eukaryota</taxon>
        <taxon>Metazoa</taxon>
        <taxon>Echinodermata</taxon>
        <taxon>Eleutherozoa</taxon>
        <taxon>Echinozoa</taxon>
        <taxon>Holothuroidea</taxon>
        <taxon>Aspidochirotacea</taxon>
        <taxon>Aspidochirotida</taxon>
        <taxon>Stichopodidae</taxon>
        <taxon>Apostichopus</taxon>
    </lineage>
</organism>
<dbReference type="PANTHER" id="PTHR45749:SF37">
    <property type="entry name" value="OS05G0311600 PROTEIN"/>
    <property type="match status" value="1"/>
</dbReference>
<comment type="caution">
    <text evidence="2">The sequence shown here is derived from an EMBL/GenBank/DDBJ whole genome shotgun (WGS) entry which is preliminary data.</text>
</comment>
<dbReference type="STRING" id="307972.A0A2G8K6W7"/>
<dbReference type="SMART" id="SM00597">
    <property type="entry name" value="ZnF_TTF"/>
    <property type="match status" value="1"/>
</dbReference>
<sequence length="308" mass="34465">MSPWVVLAPSDGPTQPKISYPARHQDHKRAFQAAWYQVHPWLEYSQSSNAAFCFACRHFLGQNIHAEESFTSGGFSNWKKAQGKKGKFAKLRDADYHVNAMVTWSSLKGVQNIAQRGHREDATVGNLKRLLRLVSDHDDIIRKRLEEGPRNAKYTSPEIQNEMLASLALKLRDEILAEMLEAEQFPILVDETKDVRKTEQLSLIGRYFHGGKIKESFLCFKDTDGLDAASLCETIIQLLGGYGFDYRKNLVGQGYDGAAVMSGALSGVAKRVQEIAPSAEYVHCHAHRLNLVIVDACKSVIEAGHFFA</sequence>
<feature type="domain" description="TTF-type" evidence="1">
    <location>
        <begin position="27"/>
        <end position="119"/>
    </location>
</feature>
<dbReference type="EMBL" id="MRZV01000827">
    <property type="protein sequence ID" value="PIK43751.1"/>
    <property type="molecule type" value="Genomic_DNA"/>
</dbReference>
<evidence type="ECO:0000313" key="2">
    <source>
        <dbReference type="EMBL" id="PIK43751.1"/>
    </source>
</evidence>
<dbReference type="Pfam" id="PF14291">
    <property type="entry name" value="DUF4371"/>
    <property type="match status" value="1"/>
</dbReference>
<gene>
    <name evidence="2" type="ORF">BSL78_19386</name>
</gene>
<dbReference type="InterPro" id="IPR025398">
    <property type="entry name" value="DUF4371"/>
</dbReference>
<reference evidence="2 3" key="1">
    <citation type="journal article" date="2017" name="PLoS Biol.">
        <title>The sea cucumber genome provides insights into morphological evolution and visceral regeneration.</title>
        <authorList>
            <person name="Zhang X."/>
            <person name="Sun L."/>
            <person name="Yuan J."/>
            <person name="Sun Y."/>
            <person name="Gao Y."/>
            <person name="Zhang L."/>
            <person name="Li S."/>
            <person name="Dai H."/>
            <person name="Hamel J.F."/>
            <person name="Liu C."/>
            <person name="Yu Y."/>
            <person name="Liu S."/>
            <person name="Lin W."/>
            <person name="Guo K."/>
            <person name="Jin S."/>
            <person name="Xu P."/>
            <person name="Storey K.B."/>
            <person name="Huan P."/>
            <person name="Zhang T."/>
            <person name="Zhou Y."/>
            <person name="Zhang J."/>
            <person name="Lin C."/>
            <person name="Li X."/>
            <person name="Xing L."/>
            <person name="Huo D."/>
            <person name="Sun M."/>
            <person name="Wang L."/>
            <person name="Mercier A."/>
            <person name="Li F."/>
            <person name="Yang H."/>
            <person name="Xiang J."/>
        </authorList>
    </citation>
    <scope>NUCLEOTIDE SEQUENCE [LARGE SCALE GENOMIC DNA]</scope>
    <source>
        <strain evidence="2">Shaxun</strain>
        <tissue evidence="2">Muscle</tissue>
    </source>
</reference>
<evidence type="ECO:0000313" key="3">
    <source>
        <dbReference type="Proteomes" id="UP000230750"/>
    </source>
</evidence>
<dbReference type="Proteomes" id="UP000230750">
    <property type="component" value="Unassembled WGS sequence"/>
</dbReference>
<name>A0A2G8K6W7_STIJA</name>
<dbReference type="AlphaFoldDB" id="A0A2G8K6W7"/>
<evidence type="ECO:0000259" key="1">
    <source>
        <dbReference type="SMART" id="SM00597"/>
    </source>
</evidence>
<dbReference type="PANTHER" id="PTHR45749">
    <property type="match status" value="1"/>
</dbReference>
<protein>
    <submittedName>
        <fullName evidence="2">Zinc finger MYM-type protein 1</fullName>
    </submittedName>
</protein>
<dbReference type="InterPro" id="IPR006580">
    <property type="entry name" value="Znf_TTF"/>
</dbReference>